<dbReference type="PROSITE" id="PS50943">
    <property type="entry name" value="HTH_CROC1"/>
    <property type="match status" value="1"/>
</dbReference>
<reference evidence="2 3" key="1">
    <citation type="submission" date="2020-04" db="EMBL/GenBank/DDBJ databases">
        <title>Draft Genome Sequence of Streptomyces morookaense DSM 40503, an 8-azaguanine-producing strain.</title>
        <authorList>
            <person name="Qi J."/>
            <person name="Gao J.-M."/>
        </authorList>
    </citation>
    <scope>NUCLEOTIDE SEQUENCE [LARGE SCALE GENOMIC DNA]</scope>
    <source>
        <strain evidence="2 3">DSM 40503</strain>
    </source>
</reference>
<sequence>MELQENEDRSTPRTMLGRRLRRLRESAGLSLRALAERIGYPHTYIGRVERGEQLPSVALAEALDVHFDADELFVELLAMAQDTLIADYSREVVAQERKALRIQVFTSSLIPGLLQTEDYARELFLAGMPGKTPDQISAHVTARMNRQCLFEADDPPYYWAIIDEAALKRPTVNKKFMTAQLDRLLRAADSSLITVQILPFRQALHPMLGGSLTLLTLKDGGTVALVESFDSGEAVDAPKKLVELVQRFDVARSMALPEPESLDLIRDYLEEYTDEG</sequence>
<evidence type="ECO:0000259" key="1">
    <source>
        <dbReference type="PROSITE" id="PS50943"/>
    </source>
</evidence>
<dbReference type="CDD" id="cd00093">
    <property type="entry name" value="HTH_XRE"/>
    <property type="match status" value="1"/>
</dbReference>
<dbReference type="GO" id="GO:0003677">
    <property type="term" value="F:DNA binding"/>
    <property type="evidence" value="ECO:0007669"/>
    <property type="project" value="InterPro"/>
</dbReference>
<dbReference type="RefSeq" id="WP_171086762.1">
    <property type="nucleotide sequence ID" value="NZ_BNBU01000009.1"/>
</dbReference>
<proteinExistence type="predicted"/>
<dbReference type="InterPro" id="IPR001387">
    <property type="entry name" value="Cro/C1-type_HTH"/>
</dbReference>
<dbReference type="SMART" id="SM00530">
    <property type="entry name" value="HTH_XRE"/>
    <property type="match status" value="1"/>
</dbReference>
<keyword evidence="3" id="KW-1185">Reference proteome</keyword>
<accession>A0A7Y7B9X6</accession>
<dbReference type="SUPFAM" id="SSF47413">
    <property type="entry name" value="lambda repressor-like DNA-binding domains"/>
    <property type="match status" value="1"/>
</dbReference>
<feature type="domain" description="HTH cro/C1-type" evidence="1">
    <location>
        <begin position="20"/>
        <end position="72"/>
    </location>
</feature>
<dbReference type="Gene3D" id="1.10.260.40">
    <property type="entry name" value="lambda repressor-like DNA-binding domains"/>
    <property type="match status" value="1"/>
</dbReference>
<dbReference type="EMBL" id="JABBXF010000090">
    <property type="protein sequence ID" value="NVK81743.1"/>
    <property type="molecule type" value="Genomic_DNA"/>
</dbReference>
<dbReference type="InterPro" id="IPR010982">
    <property type="entry name" value="Lambda_DNA-bd_dom_sf"/>
</dbReference>
<comment type="caution">
    <text evidence="2">The sequence shown here is derived from an EMBL/GenBank/DDBJ whole genome shotgun (WGS) entry which is preliminary data.</text>
</comment>
<dbReference type="Proteomes" id="UP000587462">
    <property type="component" value="Unassembled WGS sequence"/>
</dbReference>
<evidence type="ECO:0000313" key="2">
    <source>
        <dbReference type="EMBL" id="NVK81743.1"/>
    </source>
</evidence>
<name>A0A7Y7B9X6_STRMO</name>
<dbReference type="InterPro" id="IPR043917">
    <property type="entry name" value="DUF5753"/>
</dbReference>
<dbReference type="AlphaFoldDB" id="A0A7Y7B9X6"/>
<organism evidence="2 3">
    <name type="scientific">Streptomyces morookaense</name>
    <name type="common">Streptoverticillium morookaense</name>
    <dbReference type="NCBI Taxonomy" id="1970"/>
    <lineage>
        <taxon>Bacteria</taxon>
        <taxon>Bacillati</taxon>
        <taxon>Actinomycetota</taxon>
        <taxon>Actinomycetes</taxon>
        <taxon>Kitasatosporales</taxon>
        <taxon>Streptomycetaceae</taxon>
        <taxon>Streptomyces</taxon>
    </lineage>
</organism>
<protein>
    <submittedName>
        <fullName evidence="2">Helix-turn-helix transcriptional regulator</fullName>
    </submittedName>
</protein>
<dbReference type="Pfam" id="PF13560">
    <property type="entry name" value="HTH_31"/>
    <property type="match status" value="1"/>
</dbReference>
<dbReference type="Pfam" id="PF19054">
    <property type="entry name" value="DUF5753"/>
    <property type="match status" value="1"/>
</dbReference>
<gene>
    <name evidence="2" type="ORF">HG542_29440</name>
</gene>
<evidence type="ECO:0000313" key="3">
    <source>
        <dbReference type="Proteomes" id="UP000587462"/>
    </source>
</evidence>